<sequence>MFNNLLGYGVIGARRKFMFAVLDLKCQDIAAVAVGWNKKGTTIIPDSFVIIKSKGIHRGVITDLAEAADSIAEAISRLKDLTGEKIKDVYVAMSPRSVEITPSRGMILLSKYGRTVLAKDVEKCVEMAAFVKLPQGKEVLHTLTKEFAVDNEKGIINPVGLDGVKLSADVNILAVDSSAVRNISKCVALSGCNIFGIIFSGIAYANRILSDTDSLKTVAILNMCADSVEVSIFEKKKIIFTKIIETGIINFLTRTGIRGEVLRNFAEDLKAISVWPNVEEIIVTGDASLYEDILEPLEQITKIPAKFGVCQIRTSEELPSQRLGYIGCLGMIDYIASESLVSRAKGNFISWGYFKISKFLDRYF</sequence>
<protein>
    <submittedName>
        <fullName evidence="3">Cell division protein FtsA</fullName>
    </submittedName>
</protein>
<dbReference type="AlphaFoldDB" id="A0A0F0CWJ8"/>
<dbReference type="PANTHER" id="PTHR32432">
    <property type="entry name" value="CELL DIVISION PROTEIN FTSA-RELATED"/>
    <property type="match status" value="1"/>
</dbReference>
<keyword evidence="3" id="KW-0132">Cell division</keyword>
<dbReference type="PANTHER" id="PTHR32432:SF4">
    <property type="entry name" value="CELL DIVISION PROTEIN FTSA"/>
    <property type="match status" value="1"/>
</dbReference>
<gene>
    <name evidence="3" type="ORF">OMAG_000328</name>
    <name evidence="2" type="ORF">OMAG_000515</name>
</gene>
<keyword evidence="4" id="KW-1185">Reference proteome</keyword>
<dbReference type="SUPFAM" id="SSF53067">
    <property type="entry name" value="Actin-like ATPase domain"/>
    <property type="match status" value="1"/>
</dbReference>
<feature type="domain" description="SHS2" evidence="1">
    <location>
        <begin position="19"/>
        <end position="208"/>
    </location>
</feature>
<dbReference type="GO" id="GO:0032153">
    <property type="term" value="C:cell division site"/>
    <property type="evidence" value="ECO:0007669"/>
    <property type="project" value="TreeGrafter"/>
</dbReference>
<accession>A0A0F0CWJ8</accession>
<evidence type="ECO:0000313" key="2">
    <source>
        <dbReference type="EMBL" id="KJJ85610.1"/>
    </source>
</evidence>
<dbReference type="Proteomes" id="UP000033428">
    <property type="component" value="Unassembled WGS sequence"/>
</dbReference>
<dbReference type="GO" id="GO:0009898">
    <property type="term" value="C:cytoplasmic side of plasma membrane"/>
    <property type="evidence" value="ECO:0007669"/>
    <property type="project" value="TreeGrafter"/>
</dbReference>
<reference evidence="3 4" key="1">
    <citation type="submission" date="2015-02" db="EMBL/GenBank/DDBJ databases">
        <title>Single-cell genomics of uncultivated deep-branching MTB reveals a conserved set of magnetosome genes.</title>
        <authorList>
            <person name="Kolinko S."/>
            <person name="Richter M."/>
            <person name="Glockner F.O."/>
            <person name="Brachmann A."/>
            <person name="Schuler D."/>
        </authorList>
    </citation>
    <scope>NUCLEOTIDE SEQUENCE [LARGE SCALE GENOMIC DNA]</scope>
    <source>
        <strain evidence="3">SKK-01</strain>
    </source>
</reference>
<dbReference type="Gene3D" id="3.30.1490.110">
    <property type="match status" value="1"/>
</dbReference>
<evidence type="ECO:0000313" key="3">
    <source>
        <dbReference type="EMBL" id="KJJ85810.1"/>
    </source>
</evidence>
<dbReference type="InterPro" id="IPR050696">
    <property type="entry name" value="FtsA/MreB"/>
</dbReference>
<proteinExistence type="predicted"/>
<dbReference type="SMART" id="SM00842">
    <property type="entry name" value="FtsA"/>
    <property type="match status" value="1"/>
</dbReference>
<dbReference type="InterPro" id="IPR003494">
    <property type="entry name" value="SHS2_FtsA"/>
</dbReference>
<dbReference type="EMBL" id="JYNY01000113">
    <property type="protein sequence ID" value="KJJ85610.1"/>
    <property type="molecule type" value="Genomic_DNA"/>
</dbReference>
<dbReference type="InterPro" id="IPR043129">
    <property type="entry name" value="ATPase_NBD"/>
</dbReference>
<evidence type="ECO:0000259" key="1">
    <source>
        <dbReference type="SMART" id="SM00842"/>
    </source>
</evidence>
<organism evidence="3 4">
    <name type="scientific">Candidatus Omnitrophus magneticus</name>
    <dbReference type="NCBI Taxonomy" id="1609969"/>
    <lineage>
        <taxon>Bacteria</taxon>
        <taxon>Pseudomonadati</taxon>
        <taxon>Candidatus Omnitrophota</taxon>
        <taxon>Candidatus Omnitrophus</taxon>
    </lineage>
</organism>
<keyword evidence="3" id="KW-0131">Cell cycle</keyword>
<dbReference type="GO" id="GO:0051301">
    <property type="term" value="P:cell division"/>
    <property type="evidence" value="ECO:0007669"/>
    <property type="project" value="UniProtKB-KW"/>
</dbReference>
<comment type="caution">
    <text evidence="3">The sequence shown here is derived from an EMBL/GenBank/DDBJ whole genome shotgun (WGS) entry which is preliminary data.</text>
</comment>
<evidence type="ECO:0000313" key="4">
    <source>
        <dbReference type="Proteomes" id="UP000033428"/>
    </source>
</evidence>
<dbReference type="EMBL" id="JYNY01000070">
    <property type="protein sequence ID" value="KJJ85810.1"/>
    <property type="molecule type" value="Genomic_DNA"/>
</dbReference>
<name>A0A0F0CWJ8_9BACT</name>
<dbReference type="Pfam" id="PF02491">
    <property type="entry name" value="SHS2_FTSA"/>
    <property type="match status" value="1"/>
</dbReference>